<feature type="binding site" evidence="11">
    <location>
        <begin position="154"/>
        <end position="155"/>
    </location>
    <ligand>
        <name>thiamine diphosphate</name>
        <dbReference type="ChEBI" id="CHEBI:58937"/>
    </ligand>
</feature>
<evidence type="ECO:0000256" key="3">
    <source>
        <dbReference type="ARBA" id="ARBA00011738"/>
    </source>
</evidence>
<dbReference type="GO" id="GO:0016114">
    <property type="term" value="P:terpenoid biosynthetic process"/>
    <property type="evidence" value="ECO:0007669"/>
    <property type="project" value="UniProtKB-UniRule"/>
</dbReference>
<dbReference type="Gene3D" id="3.40.50.920">
    <property type="match status" value="1"/>
</dbReference>
<evidence type="ECO:0000256" key="8">
    <source>
        <dbReference type="ARBA" id="ARBA00023052"/>
    </source>
</evidence>
<keyword evidence="6 11" id="KW-0460">Magnesium</keyword>
<name>A0A2A2GC35_9BACT</name>
<dbReference type="Proteomes" id="UP000218831">
    <property type="component" value="Unassembled WGS sequence"/>
</dbReference>
<comment type="subunit">
    <text evidence="3 11">Homodimer.</text>
</comment>
<dbReference type="Pfam" id="PF13292">
    <property type="entry name" value="DXP_synthase_N"/>
    <property type="match status" value="1"/>
</dbReference>
<dbReference type="GO" id="GO:0000287">
    <property type="term" value="F:magnesium ion binding"/>
    <property type="evidence" value="ECO:0007669"/>
    <property type="project" value="UniProtKB-UniRule"/>
</dbReference>
<dbReference type="InterPro" id="IPR029061">
    <property type="entry name" value="THDP-binding"/>
</dbReference>
<dbReference type="InterPro" id="IPR049557">
    <property type="entry name" value="Transketolase_CS"/>
</dbReference>
<comment type="cofactor">
    <cofactor evidence="11">
        <name>thiamine diphosphate</name>
        <dbReference type="ChEBI" id="CHEBI:58937"/>
    </cofactor>
    <text evidence="11">Binds 1 thiamine pyrophosphate per subunit.</text>
</comment>
<keyword evidence="14" id="KW-1185">Reference proteome</keyword>
<feature type="binding site" evidence="11">
    <location>
        <begin position="122"/>
        <end position="124"/>
    </location>
    <ligand>
        <name>thiamine diphosphate</name>
        <dbReference type="ChEBI" id="CHEBI:58937"/>
    </ligand>
</feature>
<keyword evidence="4 11" id="KW-0808">Transferase</keyword>
<dbReference type="UniPathway" id="UPA00064">
    <property type="reaction ID" value="UER00091"/>
</dbReference>
<keyword evidence="9 11" id="KW-0414">Isoprene biosynthesis</keyword>
<protein>
    <recommendedName>
        <fullName evidence="11">1-deoxy-D-xylulose-5-phosphate synthase</fullName>
        <ecNumber evidence="11">2.2.1.7</ecNumber>
    </recommendedName>
    <alternativeName>
        <fullName evidence="11">1-deoxyxylulose-5-phosphate synthase</fullName>
        <shortName evidence="11">DXP synthase</shortName>
        <shortName evidence="11">DXPS</shortName>
    </alternativeName>
</protein>
<dbReference type="PANTHER" id="PTHR43322:SF5">
    <property type="entry name" value="1-DEOXY-D-XYLULOSE-5-PHOSPHATE SYNTHASE, CHLOROPLASTIC"/>
    <property type="match status" value="1"/>
</dbReference>
<feature type="binding site" evidence="11">
    <location>
        <position position="81"/>
    </location>
    <ligand>
        <name>thiamine diphosphate</name>
        <dbReference type="ChEBI" id="CHEBI:58937"/>
    </ligand>
</feature>
<dbReference type="FunFam" id="3.40.50.920:FF:000002">
    <property type="entry name" value="1-deoxy-D-xylulose-5-phosphate synthase"/>
    <property type="match status" value="1"/>
</dbReference>
<evidence type="ECO:0000313" key="14">
    <source>
        <dbReference type="Proteomes" id="UP000218831"/>
    </source>
</evidence>
<evidence type="ECO:0000256" key="10">
    <source>
        <dbReference type="ARBA" id="ARBA00055605"/>
    </source>
</evidence>
<comment type="similarity">
    <text evidence="2 11">Belongs to the transketolase family. DXPS subfamily.</text>
</comment>
<comment type="catalytic activity">
    <reaction evidence="11">
        <text>D-glyceraldehyde 3-phosphate + pyruvate + H(+) = 1-deoxy-D-xylulose 5-phosphate + CO2</text>
        <dbReference type="Rhea" id="RHEA:12605"/>
        <dbReference type="ChEBI" id="CHEBI:15361"/>
        <dbReference type="ChEBI" id="CHEBI:15378"/>
        <dbReference type="ChEBI" id="CHEBI:16526"/>
        <dbReference type="ChEBI" id="CHEBI:57792"/>
        <dbReference type="ChEBI" id="CHEBI:59776"/>
        <dbReference type="EC" id="2.2.1.7"/>
    </reaction>
</comment>
<gene>
    <name evidence="11" type="primary">dxs</name>
    <name evidence="13" type="ORF">CK503_03455</name>
</gene>
<dbReference type="SUPFAM" id="SSF52518">
    <property type="entry name" value="Thiamin diphosphate-binding fold (THDP-binding)"/>
    <property type="match status" value="2"/>
</dbReference>
<comment type="cofactor">
    <cofactor evidence="11">
        <name>Mg(2+)</name>
        <dbReference type="ChEBI" id="CHEBI:18420"/>
    </cofactor>
    <text evidence="11">Binds 1 Mg(2+) ion per subunit.</text>
</comment>
<proteinExistence type="inferred from homology"/>
<dbReference type="InterPro" id="IPR020826">
    <property type="entry name" value="Transketolase_BS"/>
</dbReference>
<dbReference type="CDD" id="cd07033">
    <property type="entry name" value="TPP_PYR_DXS_TK_like"/>
    <property type="match status" value="1"/>
</dbReference>
<dbReference type="OrthoDB" id="9803371at2"/>
<dbReference type="Gene3D" id="3.40.50.970">
    <property type="match status" value="2"/>
</dbReference>
<dbReference type="Pfam" id="PF02780">
    <property type="entry name" value="Transketolase_C"/>
    <property type="match status" value="1"/>
</dbReference>
<organism evidence="13 14">
    <name type="scientific">Fodinibius salipaludis</name>
    <dbReference type="NCBI Taxonomy" id="2032627"/>
    <lineage>
        <taxon>Bacteria</taxon>
        <taxon>Pseudomonadati</taxon>
        <taxon>Balneolota</taxon>
        <taxon>Balneolia</taxon>
        <taxon>Balneolales</taxon>
        <taxon>Balneolaceae</taxon>
        <taxon>Fodinibius</taxon>
    </lineage>
</organism>
<keyword evidence="8 11" id="KW-0786">Thiamine pyrophosphate</keyword>
<dbReference type="RefSeq" id="WP_095605392.1">
    <property type="nucleotide sequence ID" value="NZ_NSKE01000002.1"/>
</dbReference>
<evidence type="ECO:0000256" key="2">
    <source>
        <dbReference type="ARBA" id="ARBA00011081"/>
    </source>
</evidence>
<feature type="binding site" evidence="11">
    <location>
        <position position="378"/>
    </location>
    <ligand>
        <name>thiamine diphosphate</name>
        <dbReference type="ChEBI" id="CHEBI:58937"/>
    </ligand>
</feature>
<dbReference type="InterPro" id="IPR009014">
    <property type="entry name" value="Transketo_C/PFOR_II"/>
</dbReference>
<evidence type="ECO:0000256" key="9">
    <source>
        <dbReference type="ARBA" id="ARBA00023229"/>
    </source>
</evidence>
<evidence type="ECO:0000259" key="12">
    <source>
        <dbReference type="SMART" id="SM00861"/>
    </source>
</evidence>
<evidence type="ECO:0000256" key="11">
    <source>
        <dbReference type="HAMAP-Rule" id="MF_00315"/>
    </source>
</evidence>
<dbReference type="EMBL" id="NSKE01000002">
    <property type="protein sequence ID" value="PAU95266.1"/>
    <property type="molecule type" value="Genomic_DNA"/>
</dbReference>
<feature type="domain" description="Transketolase-like pyrimidine-binding" evidence="12">
    <location>
        <begin position="327"/>
        <end position="492"/>
    </location>
</feature>
<feature type="binding site" evidence="11">
    <location>
        <position position="182"/>
    </location>
    <ligand>
        <name>Mg(2+)</name>
        <dbReference type="ChEBI" id="CHEBI:18420"/>
    </ligand>
</feature>
<dbReference type="NCBIfam" id="TIGR00204">
    <property type="entry name" value="dxs"/>
    <property type="match status" value="1"/>
</dbReference>
<keyword evidence="7 11" id="KW-0784">Thiamine biosynthesis</keyword>
<sequence length="640" mass="70416">MEFEKVTPGPLLAEIDSPDDLKKLDPEQLVDVCDELRDFIIDIVSIHGGHFGASLGVVEMTVALHYVYDTPEDLLLWDVGHQAYGHKILTGRRDNFHTNRKYGGLSGFPKRSESEYDTFGVGHSSTSISAGLGMAVARDLDQSGKKVVSVIGDGAMTGGLAYEAMNNAGVMNSDILVILNDNNMSIDPNVGAMKEYLTEITTSKTFNKLRDEIYDMLGHFKSAGEKMRTVASRLEKAISTAITPGGLFQALGFKYYGPVDGHNVDAMRRHLEDLKDIPGPKLLHAVTVKGKGFAPAEREQTKWHAQSSPFDKITGKQIDPDTTPKPPKYQHVFGEAIVELADENEDIVGITPAMPSGSSLWPLMNKYPDRAFDVGIAEQHSITFAAGLAAEGKKAFAAIYSTFLQRAYDQVIHDVAIQKLPVVFCIDRAGLVGADGPTHHGLYDISYLRNVPNMIVSSPMNEEELRDMMYTASKYDECAWAIRYPRGRATGMDYPEGFKDMEIGKGQKLRNGEEIAILSFGPFGNYVIEAADDLAEEGINVGHFNMRFAKPLDTDLIDEICHTYEHIITIEDGTKLGGFGSAVTEYLADKPHHIPTTIVGVPDRIVEHGKQEELHHEVGLDPEGIKKKLREVHEAVSLKA</sequence>
<dbReference type="Pfam" id="PF02779">
    <property type="entry name" value="Transket_pyr"/>
    <property type="match status" value="1"/>
</dbReference>
<comment type="pathway">
    <text evidence="1 11">Metabolic intermediate biosynthesis; 1-deoxy-D-xylulose 5-phosphate biosynthesis; 1-deoxy-D-xylulose 5-phosphate from D-glyceraldehyde 3-phosphate and pyruvate: step 1/1.</text>
</comment>
<evidence type="ECO:0000256" key="6">
    <source>
        <dbReference type="ARBA" id="ARBA00022842"/>
    </source>
</evidence>
<accession>A0A2A2GC35</accession>
<dbReference type="InterPro" id="IPR005477">
    <property type="entry name" value="Dxylulose-5-P_synthase"/>
</dbReference>
<evidence type="ECO:0000256" key="7">
    <source>
        <dbReference type="ARBA" id="ARBA00022977"/>
    </source>
</evidence>
<dbReference type="EC" id="2.2.1.7" evidence="11"/>
<comment type="function">
    <text evidence="10 11">Catalyzes the acyloin condensation reaction between C atoms 2 and 3 of pyruvate and glyceraldehyde 3-phosphate to yield 1-deoxy-D-xylulose-5-phosphate (DXP).</text>
</comment>
<dbReference type="SUPFAM" id="SSF52922">
    <property type="entry name" value="TK C-terminal domain-like"/>
    <property type="match status" value="1"/>
</dbReference>
<dbReference type="GO" id="GO:0019288">
    <property type="term" value="P:isopentenyl diphosphate biosynthetic process, methylerythritol 4-phosphate pathway"/>
    <property type="evidence" value="ECO:0007669"/>
    <property type="project" value="TreeGrafter"/>
</dbReference>
<comment type="caution">
    <text evidence="13">The sequence shown here is derived from an EMBL/GenBank/DDBJ whole genome shotgun (WGS) entry which is preliminary data.</text>
</comment>
<dbReference type="GO" id="GO:0030976">
    <property type="term" value="F:thiamine pyrophosphate binding"/>
    <property type="evidence" value="ECO:0007669"/>
    <property type="project" value="UniProtKB-UniRule"/>
</dbReference>
<feature type="binding site" evidence="11">
    <location>
        <position position="293"/>
    </location>
    <ligand>
        <name>thiamine diphosphate</name>
        <dbReference type="ChEBI" id="CHEBI:58937"/>
    </ligand>
</feature>
<dbReference type="InterPro" id="IPR005475">
    <property type="entry name" value="Transketolase-like_Pyr-bd"/>
</dbReference>
<dbReference type="FunFam" id="3.40.50.970:FF:000005">
    <property type="entry name" value="1-deoxy-D-xylulose-5-phosphate synthase"/>
    <property type="match status" value="1"/>
</dbReference>
<dbReference type="GO" id="GO:0005829">
    <property type="term" value="C:cytosol"/>
    <property type="evidence" value="ECO:0007669"/>
    <property type="project" value="TreeGrafter"/>
</dbReference>
<feature type="binding site" evidence="11">
    <location>
        <position position="182"/>
    </location>
    <ligand>
        <name>thiamine diphosphate</name>
        <dbReference type="ChEBI" id="CHEBI:58937"/>
    </ligand>
</feature>
<dbReference type="PROSITE" id="PS00801">
    <property type="entry name" value="TRANSKETOLASE_1"/>
    <property type="match status" value="1"/>
</dbReference>
<dbReference type="AlphaFoldDB" id="A0A2A2GC35"/>
<feature type="binding site" evidence="11">
    <location>
        <position position="153"/>
    </location>
    <ligand>
        <name>Mg(2+)</name>
        <dbReference type="ChEBI" id="CHEBI:18420"/>
    </ligand>
</feature>
<keyword evidence="5 11" id="KW-0479">Metal-binding</keyword>
<dbReference type="GO" id="GO:0009228">
    <property type="term" value="P:thiamine biosynthetic process"/>
    <property type="evidence" value="ECO:0007669"/>
    <property type="project" value="UniProtKB-UniRule"/>
</dbReference>
<reference evidence="13 14" key="1">
    <citation type="submission" date="2017-08" db="EMBL/GenBank/DDBJ databases">
        <title>Aliifodinibius alkalisoli sp. nov., isolated from saline alkaline soil.</title>
        <authorList>
            <person name="Liu D."/>
            <person name="Zhang G."/>
        </authorList>
    </citation>
    <scope>NUCLEOTIDE SEQUENCE [LARGE SCALE GENOMIC DNA]</scope>
    <source>
        <strain evidence="13 14">WN023</strain>
    </source>
</reference>
<dbReference type="CDD" id="cd02007">
    <property type="entry name" value="TPP_DXS"/>
    <property type="match status" value="1"/>
</dbReference>
<evidence type="ECO:0000256" key="1">
    <source>
        <dbReference type="ARBA" id="ARBA00004980"/>
    </source>
</evidence>
<dbReference type="PROSITE" id="PS00802">
    <property type="entry name" value="TRANSKETOLASE_2"/>
    <property type="match status" value="1"/>
</dbReference>
<dbReference type="PANTHER" id="PTHR43322">
    <property type="entry name" value="1-D-DEOXYXYLULOSE 5-PHOSPHATE SYNTHASE-RELATED"/>
    <property type="match status" value="1"/>
</dbReference>
<dbReference type="GO" id="GO:0008661">
    <property type="term" value="F:1-deoxy-D-xylulose-5-phosphate synthase activity"/>
    <property type="evidence" value="ECO:0007669"/>
    <property type="project" value="UniProtKB-UniRule"/>
</dbReference>
<evidence type="ECO:0000313" key="13">
    <source>
        <dbReference type="EMBL" id="PAU95266.1"/>
    </source>
</evidence>
<dbReference type="NCBIfam" id="NF003933">
    <property type="entry name" value="PRK05444.2-2"/>
    <property type="match status" value="1"/>
</dbReference>
<evidence type="ECO:0000256" key="5">
    <source>
        <dbReference type="ARBA" id="ARBA00022723"/>
    </source>
</evidence>
<dbReference type="InterPro" id="IPR033248">
    <property type="entry name" value="Transketolase_C"/>
</dbReference>
<dbReference type="HAMAP" id="MF_00315">
    <property type="entry name" value="DXP_synth"/>
    <property type="match status" value="1"/>
</dbReference>
<dbReference type="SMART" id="SM00861">
    <property type="entry name" value="Transket_pyr"/>
    <property type="match status" value="1"/>
</dbReference>
<evidence type="ECO:0000256" key="4">
    <source>
        <dbReference type="ARBA" id="ARBA00022679"/>
    </source>
</evidence>